<name>A0A840NFZ4_9PSEU</name>
<evidence type="ECO:0000313" key="1">
    <source>
        <dbReference type="EMBL" id="MBB5069911.1"/>
    </source>
</evidence>
<organism evidence="1 2">
    <name type="scientific">Saccharopolyspora gloriosae</name>
    <dbReference type="NCBI Taxonomy" id="455344"/>
    <lineage>
        <taxon>Bacteria</taxon>
        <taxon>Bacillati</taxon>
        <taxon>Actinomycetota</taxon>
        <taxon>Actinomycetes</taxon>
        <taxon>Pseudonocardiales</taxon>
        <taxon>Pseudonocardiaceae</taxon>
        <taxon>Saccharopolyspora</taxon>
    </lineage>
</organism>
<evidence type="ECO:0008006" key="3">
    <source>
        <dbReference type="Google" id="ProtNLM"/>
    </source>
</evidence>
<comment type="caution">
    <text evidence="1">The sequence shown here is derived from an EMBL/GenBank/DDBJ whole genome shotgun (WGS) entry which is preliminary data.</text>
</comment>
<dbReference type="Proteomes" id="UP000580474">
    <property type="component" value="Unassembled WGS sequence"/>
</dbReference>
<gene>
    <name evidence="1" type="ORF">BJ969_002999</name>
</gene>
<keyword evidence="2" id="KW-1185">Reference proteome</keyword>
<dbReference type="Pfam" id="PF14100">
    <property type="entry name" value="DUF6807"/>
    <property type="match status" value="1"/>
</dbReference>
<reference evidence="1 2" key="1">
    <citation type="submission" date="2020-08" db="EMBL/GenBank/DDBJ databases">
        <title>Sequencing the genomes of 1000 actinobacteria strains.</title>
        <authorList>
            <person name="Klenk H.-P."/>
        </authorList>
    </citation>
    <scope>NUCLEOTIDE SEQUENCE [LARGE SCALE GENOMIC DNA]</scope>
    <source>
        <strain evidence="1 2">DSM 45582</strain>
    </source>
</reference>
<accession>A0A840NFZ4</accession>
<protein>
    <recommendedName>
        <fullName evidence="3">Methane monooxygenase PmoA-like</fullName>
    </recommendedName>
</protein>
<evidence type="ECO:0000313" key="2">
    <source>
        <dbReference type="Proteomes" id="UP000580474"/>
    </source>
</evidence>
<proteinExistence type="predicted"/>
<dbReference type="AlphaFoldDB" id="A0A840NFZ4"/>
<dbReference type="EMBL" id="JACHIV010000001">
    <property type="protein sequence ID" value="MBB5069911.1"/>
    <property type="molecule type" value="Genomic_DNA"/>
</dbReference>
<dbReference type="InterPro" id="IPR029475">
    <property type="entry name" value="DUF6807"/>
</dbReference>
<dbReference type="RefSeq" id="WP_221315824.1">
    <property type="nucleotide sequence ID" value="NZ_JACHIV010000001.1"/>
</dbReference>
<sequence>MAEPMIARLRLAGAVVAECVDGAQLPARLGPRPHLHPIRTLGGSTVTDARPADHPWHQGFSVALQDVGGWNLWGGPTFVRGRGYVDLDDHGRIERVGLADVREDAFEERSRWCGADGEHLLDEHRRVRARLSEHGWELEMTTALTNATGRELRLAGPAANGCPGAGYGGFFWRLPPAVAPRVRTEAGEGEQRVHGAAAPWLAWVDRDHTLVFTGTDAATRADPWFVRVGDYPGVGSQLAAPDAVLLEPGGALHRGLRVLVADGALDGGAVERWAGGAGAELTARG</sequence>